<keyword evidence="4" id="KW-1185">Reference proteome</keyword>
<dbReference type="KEGG" id="vg:40092423"/>
<accession>A0A1J0MG55</accession>
<evidence type="ECO:0000313" key="3">
    <source>
        <dbReference type="Proteomes" id="UP000230444"/>
    </source>
</evidence>
<evidence type="ECO:0000313" key="4">
    <source>
        <dbReference type="Proteomes" id="UP000231470"/>
    </source>
</evidence>
<protein>
    <submittedName>
        <fullName evidence="2">Uncharacterized protein</fullName>
    </submittedName>
</protein>
<name>A0A1J0MG55_9CAUD</name>
<dbReference type="Proteomes" id="UP000230444">
    <property type="component" value="Segment"/>
</dbReference>
<dbReference type="Proteomes" id="UP000231470">
    <property type="component" value="Segment"/>
</dbReference>
<reference evidence="1 4" key="2">
    <citation type="journal article" date="2017" name="Arch. Virol.">
        <title>First complete genome sequence of a virulent bacteriophage infecting the opportunistic pathogen Serratia rubidaea.</title>
        <authorList>
            <person name="Xing S."/>
            <person name="Ma T."/>
            <person name="Zhang X."/>
            <person name="Huang Y."/>
            <person name="Mi Z."/>
            <person name="Sun Q."/>
            <person name="An X."/>
            <person name="Fan H."/>
            <person name="Wu S."/>
            <person name="Wei L."/>
            <person name="Tong Y."/>
        </authorList>
    </citation>
    <scope>NUCLEOTIDE SEQUENCE [LARGE SCALE GENOMIC DNA]</scope>
</reference>
<proteinExistence type="predicted"/>
<dbReference type="GeneID" id="40092423"/>
<evidence type="ECO:0000313" key="2">
    <source>
        <dbReference type="EMBL" id="APD20049.1"/>
    </source>
</evidence>
<sequence length="49" mass="5765">MELYLKIKDYINNPDELAVDPIKEIVDRARGVSNENNAIERYGYKWGHL</sequence>
<evidence type="ECO:0000313" key="1">
    <source>
        <dbReference type="EMBL" id="ANM47141.1"/>
    </source>
</evidence>
<reference evidence="2 3" key="1">
    <citation type="submission" date="2016-11" db="EMBL/GenBank/DDBJ databases">
        <title>Complete genome of the first virulent bacteriophage infecting the opportunist pathogen Serratia rubidaea.</title>
        <authorList>
            <person name="Xing S."/>
            <person name="Ma T."/>
            <person name="Zhang X."/>
            <person name="Huang Y."/>
            <person name="Mi Z."/>
            <person name="Sun Q."/>
            <person name="An X."/>
            <person name="Fan H."/>
            <person name="Wu S."/>
            <person name="Lin W."/>
            <person name="Tong Y."/>
        </authorList>
    </citation>
    <scope>NUCLEOTIDE SEQUENCE [LARGE SCALE GENOMIC DNA]</scope>
</reference>
<dbReference type="RefSeq" id="YP_009615942.1">
    <property type="nucleotide sequence ID" value="NC_042047.1"/>
</dbReference>
<dbReference type="EMBL" id="KX147096">
    <property type="protein sequence ID" value="ANM47141.1"/>
    <property type="molecule type" value="Genomic_DNA"/>
</dbReference>
<dbReference type="EMBL" id="KY073123">
    <property type="protein sequence ID" value="APD20049.1"/>
    <property type="molecule type" value="Genomic_DNA"/>
</dbReference>
<organism evidence="2 3">
    <name type="scientific">Serratia phage vB_Sru_IME250</name>
    <dbReference type="NCBI Taxonomy" id="1852640"/>
    <lineage>
        <taxon>Viruses</taxon>
        <taxon>Duplodnaviria</taxon>
        <taxon>Heunggongvirae</taxon>
        <taxon>Uroviricota</taxon>
        <taxon>Caudoviricetes</taxon>
        <taxon>Pantevenvirales</taxon>
        <taxon>Ackermannviridae</taxon>
        <taxon>Taipeivirus</taxon>
        <taxon>Taipeivirus IME250</taxon>
    </lineage>
</organism>